<dbReference type="InterPro" id="IPR036772">
    <property type="entry name" value="SRCR-like_dom_sf"/>
</dbReference>
<keyword evidence="7" id="KW-1133">Transmembrane helix</keyword>
<keyword evidence="2 6" id="KW-0378">Hydrolase</keyword>
<dbReference type="eggNOG" id="KOG3627">
    <property type="taxonomic scope" value="Eukaryota"/>
</dbReference>
<dbReference type="PANTHER" id="PTHR24252:SF17">
    <property type="entry name" value="SUPPRESSOR OF TUMORIGENICITY 14 PROTEIN HOMOLOG-RELATED"/>
    <property type="match status" value="1"/>
</dbReference>
<keyword evidence="4" id="KW-1015">Disulfide bond</keyword>
<dbReference type="AlphaFoldDB" id="F6TN33"/>
<dbReference type="SMART" id="SM00020">
    <property type="entry name" value="Tryp_SPc"/>
    <property type="match status" value="1"/>
</dbReference>
<protein>
    <submittedName>
        <fullName evidence="9">Transmembrane serine protease 4</fullName>
    </submittedName>
</protein>
<keyword evidence="1 6" id="KW-0645">Protease</keyword>
<dbReference type="Gene3D" id="2.40.10.10">
    <property type="entry name" value="Trypsin-like serine proteases"/>
    <property type="match status" value="2"/>
</dbReference>
<dbReference type="PROSITE" id="PS00135">
    <property type="entry name" value="TRYPSIN_SER"/>
    <property type="match status" value="1"/>
</dbReference>
<keyword evidence="10" id="KW-1185">Reference proteome</keyword>
<dbReference type="GO" id="GO:0030141">
    <property type="term" value="C:secretory granule"/>
    <property type="evidence" value="ECO:0000318"/>
    <property type="project" value="GO_Central"/>
</dbReference>
<evidence type="ECO:0000256" key="2">
    <source>
        <dbReference type="ARBA" id="ARBA00022801"/>
    </source>
</evidence>
<dbReference type="PANTHER" id="PTHR24252">
    <property type="entry name" value="ACROSIN-RELATED"/>
    <property type="match status" value="1"/>
</dbReference>
<dbReference type="OMA" id="GNWASAC"/>
<dbReference type="GO" id="GO:0004252">
    <property type="term" value="F:serine-type endopeptidase activity"/>
    <property type="evidence" value="ECO:0007669"/>
    <property type="project" value="InterPro"/>
</dbReference>
<evidence type="ECO:0000256" key="6">
    <source>
        <dbReference type="RuleBase" id="RU363034"/>
    </source>
</evidence>
<evidence type="ECO:0000313" key="10">
    <source>
        <dbReference type="Proteomes" id="UP000002279"/>
    </source>
</evidence>
<dbReference type="GO" id="GO:0010468">
    <property type="term" value="P:regulation of gene expression"/>
    <property type="evidence" value="ECO:0007669"/>
    <property type="project" value="Ensembl"/>
</dbReference>
<dbReference type="STRING" id="9258.ENSOANP00000003714"/>
<evidence type="ECO:0000256" key="5">
    <source>
        <dbReference type="ARBA" id="ARBA00023180"/>
    </source>
</evidence>
<dbReference type="SUPFAM" id="SSF56487">
    <property type="entry name" value="SRCR-like"/>
    <property type="match status" value="1"/>
</dbReference>
<dbReference type="GO" id="GO:0005615">
    <property type="term" value="C:extracellular space"/>
    <property type="evidence" value="ECO:0007669"/>
    <property type="project" value="Ensembl"/>
</dbReference>
<dbReference type="InterPro" id="IPR033116">
    <property type="entry name" value="TRYPSIN_SER"/>
</dbReference>
<dbReference type="GO" id="GO:0046598">
    <property type="term" value="P:positive regulation of viral entry into host cell"/>
    <property type="evidence" value="ECO:0007669"/>
    <property type="project" value="Ensembl"/>
</dbReference>
<dbReference type="CDD" id="cd00112">
    <property type="entry name" value="LDLa"/>
    <property type="match status" value="1"/>
</dbReference>
<keyword evidence="7" id="KW-0472">Membrane</keyword>
<dbReference type="GO" id="GO:0008236">
    <property type="term" value="F:serine-type peptidase activity"/>
    <property type="evidence" value="ECO:0000318"/>
    <property type="project" value="GO_Central"/>
</dbReference>
<dbReference type="Gene3D" id="3.10.250.10">
    <property type="entry name" value="SRCR-like domain"/>
    <property type="match status" value="1"/>
</dbReference>
<dbReference type="Gene3D" id="4.10.400.10">
    <property type="entry name" value="Low-density Lipoprotein Receptor"/>
    <property type="match status" value="1"/>
</dbReference>
<proteinExistence type="predicted"/>
<evidence type="ECO:0000256" key="3">
    <source>
        <dbReference type="ARBA" id="ARBA00022825"/>
    </source>
</evidence>
<evidence type="ECO:0000259" key="8">
    <source>
        <dbReference type="PROSITE" id="PS50240"/>
    </source>
</evidence>
<dbReference type="HOGENOM" id="CLU_006842_19_2_1"/>
<feature type="transmembrane region" description="Helical" evidence="7">
    <location>
        <begin position="49"/>
        <end position="74"/>
    </location>
</feature>
<dbReference type="InterPro" id="IPR043504">
    <property type="entry name" value="Peptidase_S1_PA_chymotrypsin"/>
</dbReference>
<reference evidence="9" key="3">
    <citation type="submission" date="2025-09" db="UniProtKB">
        <authorList>
            <consortium name="Ensembl"/>
        </authorList>
    </citation>
    <scope>IDENTIFICATION</scope>
    <source>
        <strain evidence="9">Glennie</strain>
    </source>
</reference>
<dbReference type="GO" id="GO:0045967">
    <property type="term" value="P:negative regulation of growth rate"/>
    <property type="evidence" value="ECO:0007669"/>
    <property type="project" value="Ensembl"/>
</dbReference>
<evidence type="ECO:0000256" key="7">
    <source>
        <dbReference type="SAM" id="Phobius"/>
    </source>
</evidence>
<dbReference type="InterPro" id="IPR009003">
    <property type="entry name" value="Peptidase_S1_PA"/>
</dbReference>
<dbReference type="InterPro" id="IPR001190">
    <property type="entry name" value="SRCR"/>
</dbReference>
<gene>
    <name evidence="9" type="primary">TMPRSS4</name>
</gene>
<dbReference type="FunFam" id="2.40.10.10:FF:000003">
    <property type="entry name" value="Transmembrane serine protease 3"/>
    <property type="match status" value="1"/>
</dbReference>
<dbReference type="InterPro" id="IPR001314">
    <property type="entry name" value="Peptidase_S1A"/>
</dbReference>
<dbReference type="SMART" id="SM00202">
    <property type="entry name" value="SR"/>
    <property type="match status" value="1"/>
</dbReference>
<dbReference type="CDD" id="cd00190">
    <property type="entry name" value="Tryp_SPc"/>
    <property type="match status" value="1"/>
</dbReference>
<dbReference type="InterPro" id="IPR018114">
    <property type="entry name" value="TRYPSIN_HIS"/>
</dbReference>
<evidence type="ECO:0000256" key="1">
    <source>
        <dbReference type="ARBA" id="ARBA00022670"/>
    </source>
</evidence>
<dbReference type="Bgee" id="ENSOANG00000002343">
    <property type="expression patterns" value="Expressed in brain and 2 other cell types or tissues"/>
</dbReference>
<dbReference type="PROSITE" id="PS00134">
    <property type="entry name" value="TRYPSIN_HIS"/>
    <property type="match status" value="1"/>
</dbReference>
<dbReference type="GO" id="GO:0009611">
    <property type="term" value="P:response to wounding"/>
    <property type="evidence" value="ECO:0007669"/>
    <property type="project" value="Ensembl"/>
</dbReference>
<dbReference type="InterPro" id="IPR036055">
    <property type="entry name" value="LDL_receptor-like_sf"/>
</dbReference>
<dbReference type="Proteomes" id="UP000002279">
    <property type="component" value="Chromosome 11"/>
</dbReference>
<dbReference type="PRINTS" id="PR00722">
    <property type="entry name" value="CHYMOTRYPSIN"/>
</dbReference>
<dbReference type="SUPFAM" id="SSF50494">
    <property type="entry name" value="Trypsin-like serine proteases"/>
    <property type="match status" value="1"/>
</dbReference>
<reference evidence="9 10" key="1">
    <citation type="journal article" date="2008" name="Nature">
        <title>Genome analysis of the platypus reveals unique signatures of evolution.</title>
        <authorList>
            <person name="Warren W.C."/>
            <person name="Hillier L.W."/>
            <person name="Marshall Graves J.A."/>
            <person name="Birney E."/>
            <person name="Ponting C.P."/>
            <person name="Grutzner F."/>
            <person name="Belov K."/>
            <person name="Miller W."/>
            <person name="Clarke L."/>
            <person name="Chinwalla A.T."/>
            <person name="Yang S.P."/>
            <person name="Heger A."/>
            <person name="Locke D.P."/>
            <person name="Miethke P."/>
            <person name="Waters P.D."/>
            <person name="Veyrunes F."/>
            <person name="Fulton L."/>
            <person name="Fulton B."/>
            <person name="Graves T."/>
            <person name="Wallis J."/>
            <person name="Puente X.S."/>
            <person name="Lopez-Otin C."/>
            <person name="Ordonez G.R."/>
            <person name="Eichler E.E."/>
            <person name="Chen L."/>
            <person name="Cheng Z."/>
            <person name="Deakin J.E."/>
            <person name="Alsop A."/>
            <person name="Thompson K."/>
            <person name="Kirby P."/>
            <person name="Papenfuss A.T."/>
            <person name="Wakefield M.J."/>
            <person name="Olender T."/>
            <person name="Lancet D."/>
            <person name="Huttley G.A."/>
            <person name="Smit A.F."/>
            <person name="Pask A."/>
            <person name="Temple-Smith P."/>
            <person name="Batzer M.A."/>
            <person name="Walker J.A."/>
            <person name="Konkel M.K."/>
            <person name="Harris R.S."/>
            <person name="Whittington C.M."/>
            <person name="Wong E.S."/>
            <person name="Gemmell N.J."/>
            <person name="Buschiazzo E."/>
            <person name="Vargas Jentzsch I.M."/>
            <person name="Merkel A."/>
            <person name="Schmitz J."/>
            <person name="Zemann A."/>
            <person name="Churakov G."/>
            <person name="Kriegs J.O."/>
            <person name="Brosius J."/>
            <person name="Murchison E.P."/>
            <person name="Sachidanandam R."/>
            <person name="Smith C."/>
            <person name="Hannon G.J."/>
            <person name="Tsend-Ayush E."/>
            <person name="McMillan D."/>
            <person name="Attenborough R."/>
            <person name="Rens W."/>
            <person name="Ferguson-Smith M."/>
            <person name="Lefevre C.M."/>
            <person name="Sharp J.A."/>
            <person name="Nicholas K.R."/>
            <person name="Ray D.A."/>
            <person name="Kube M."/>
            <person name="Reinhardt R."/>
            <person name="Pringle T.H."/>
            <person name="Taylor J."/>
            <person name="Jones R.C."/>
            <person name="Nixon B."/>
            <person name="Dacheux J.L."/>
            <person name="Niwa H."/>
            <person name="Sekita Y."/>
            <person name="Huang X."/>
            <person name="Stark A."/>
            <person name="Kheradpour P."/>
            <person name="Kellis M."/>
            <person name="Flicek P."/>
            <person name="Chen Y."/>
            <person name="Webber C."/>
            <person name="Hardison R."/>
            <person name="Nelson J."/>
            <person name="Hallsworth-Pepin K."/>
            <person name="Delehaunty K."/>
            <person name="Markovic C."/>
            <person name="Minx P."/>
            <person name="Feng Y."/>
            <person name="Kremitzki C."/>
            <person name="Mitreva M."/>
            <person name="Glasscock J."/>
            <person name="Wylie T."/>
            <person name="Wohldmann P."/>
            <person name="Thiru P."/>
            <person name="Nhan M.N."/>
            <person name="Pohl C.S."/>
            <person name="Smith S.M."/>
            <person name="Hou S."/>
            <person name="Nefedov M."/>
            <person name="de Jong P.J."/>
            <person name="Renfree M.B."/>
            <person name="Mardis E.R."/>
            <person name="Wilson R.K."/>
        </authorList>
    </citation>
    <scope>NUCLEOTIDE SEQUENCE [LARGE SCALE GENOMIC DNA]</scope>
    <source>
        <strain evidence="9 10">Glennie</strain>
    </source>
</reference>
<evidence type="ECO:0000256" key="4">
    <source>
        <dbReference type="ARBA" id="ARBA00023157"/>
    </source>
</evidence>
<reference evidence="9" key="2">
    <citation type="submission" date="2025-08" db="UniProtKB">
        <authorList>
            <consortium name="Ensembl"/>
        </authorList>
    </citation>
    <scope>IDENTIFICATION</scope>
    <source>
        <strain evidence="9">Glennie</strain>
    </source>
</reference>
<evidence type="ECO:0000313" key="9">
    <source>
        <dbReference type="Ensembl" id="ENSOANP00000003714.2"/>
    </source>
</evidence>
<dbReference type="InterPro" id="IPR002172">
    <property type="entry name" value="LDrepeatLR_classA_rpt"/>
</dbReference>
<feature type="domain" description="Peptidase S1" evidence="8">
    <location>
        <begin position="223"/>
        <end position="452"/>
    </location>
</feature>
<dbReference type="GO" id="GO:0016020">
    <property type="term" value="C:membrane"/>
    <property type="evidence" value="ECO:0007669"/>
    <property type="project" value="InterPro"/>
</dbReference>
<dbReference type="SUPFAM" id="SSF57424">
    <property type="entry name" value="LDL receptor-like module"/>
    <property type="match status" value="1"/>
</dbReference>
<dbReference type="InParanoid" id="F6TN33"/>
<dbReference type="Ensembl" id="ENSOANT00000003715.2">
    <property type="protein sequence ID" value="ENSOANP00000003714.2"/>
    <property type="gene ID" value="ENSOANG00000002343.4"/>
</dbReference>
<name>F6TN33_ORNAN</name>
<keyword evidence="7" id="KW-0812">Transmembrane</keyword>
<dbReference type="PROSITE" id="PS50240">
    <property type="entry name" value="TRYPSIN_DOM"/>
    <property type="match status" value="1"/>
</dbReference>
<dbReference type="GeneTree" id="ENSGT01020000230389"/>
<dbReference type="GO" id="GO:0016485">
    <property type="term" value="P:protein processing"/>
    <property type="evidence" value="ECO:0000318"/>
    <property type="project" value="GO_Central"/>
</dbReference>
<dbReference type="Pfam" id="PF00089">
    <property type="entry name" value="Trypsin"/>
    <property type="match status" value="1"/>
</dbReference>
<dbReference type="FunCoup" id="F6TN33">
    <property type="interactions" value="223"/>
</dbReference>
<sequence length="468" mass="49985">MASLPGVPLLPSTTLLWLLQDPACESPLTGEGASSLSKPRDPRKACRRVGIPIVATILSLLAIVAAAVLIKMVLDHNYFLCRDSLRFIPLQQLCDRRPDCPSGDDEQYCVQSVSEGPPVGVRLSKDRFTLQVLDAASGAWSLVCFDNFTLALAKVACGQMGYSSQTADPSFQPVEVGPDSTTSSLVITEGDQGLQVPDLRGPTSRVLGSLAVACGENLRSPRVVGGEPAAEGVWPWQVSVQHQKQHRCGGSILGPLWILTAAHCFKTNPVVTQWQVTSGSNVLSDFPALAVAKIFIMDLDNTSPKDGDIALVKLETPLVLSDTVRPICLPFFDEELAEATQLWVTGWGYTEQGGGKMSSNLQQALIEVIDNERCNAADAYQGDVTEKMICAGIIGGGVDTCQGDSGGPLMYEAGSWQVVGIVSWGHGCGGPSTPGVYTKVRSYLNWIATVRKVGLSARIPPLLTPWHS</sequence>
<keyword evidence="5" id="KW-0325">Glycoprotein</keyword>
<keyword evidence="3 6" id="KW-0720">Serine protease</keyword>
<dbReference type="InterPro" id="IPR001254">
    <property type="entry name" value="Trypsin_dom"/>
</dbReference>
<accession>F6TN33</accession>
<dbReference type="Pfam" id="PF15494">
    <property type="entry name" value="SRCR_2"/>
    <property type="match status" value="1"/>
</dbReference>
<dbReference type="SMART" id="SM00192">
    <property type="entry name" value="LDLa"/>
    <property type="match status" value="1"/>
</dbReference>
<organism evidence="9 10">
    <name type="scientific">Ornithorhynchus anatinus</name>
    <name type="common">Duckbill platypus</name>
    <dbReference type="NCBI Taxonomy" id="9258"/>
    <lineage>
        <taxon>Eukaryota</taxon>
        <taxon>Metazoa</taxon>
        <taxon>Chordata</taxon>
        <taxon>Craniata</taxon>
        <taxon>Vertebrata</taxon>
        <taxon>Euteleostomi</taxon>
        <taxon>Mammalia</taxon>
        <taxon>Monotremata</taxon>
        <taxon>Ornithorhynchidae</taxon>
        <taxon>Ornithorhynchus</taxon>
    </lineage>
</organism>